<dbReference type="GO" id="GO:0016787">
    <property type="term" value="F:hydrolase activity"/>
    <property type="evidence" value="ECO:0007669"/>
    <property type="project" value="UniProtKB-KW"/>
</dbReference>
<dbReference type="PANTHER" id="PTHR43559:SF1">
    <property type="entry name" value="HYDROLASE"/>
    <property type="match status" value="1"/>
</dbReference>
<dbReference type="InterPro" id="IPR000868">
    <property type="entry name" value="Isochorismatase-like_dom"/>
</dbReference>
<proteinExistence type="predicted"/>
<dbReference type="PANTHER" id="PTHR43559">
    <property type="entry name" value="HYDROLASE YCAC-RELATED"/>
    <property type="match status" value="1"/>
</dbReference>
<dbReference type="Pfam" id="PF00857">
    <property type="entry name" value="Isochorismatase"/>
    <property type="match status" value="1"/>
</dbReference>
<dbReference type="Proteomes" id="UP001596289">
    <property type="component" value="Unassembled WGS sequence"/>
</dbReference>
<evidence type="ECO:0000313" key="2">
    <source>
        <dbReference type="EMBL" id="MFC6171642.1"/>
    </source>
</evidence>
<keyword evidence="3" id="KW-1185">Reference proteome</keyword>
<dbReference type="RefSeq" id="WP_125552483.1">
    <property type="nucleotide sequence ID" value="NZ_JBHSSL010000115.1"/>
</dbReference>
<dbReference type="Gene3D" id="3.40.50.850">
    <property type="entry name" value="Isochorismatase-like"/>
    <property type="match status" value="1"/>
</dbReference>
<organism evidence="2 3">
    <name type="scientific">Loigolactobacillus jiayinensis</name>
    <dbReference type="NCBI Taxonomy" id="2486016"/>
    <lineage>
        <taxon>Bacteria</taxon>
        <taxon>Bacillati</taxon>
        <taxon>Bacillota</taxon>
        <taxon>Bacilli</taxon>
        <taxon>Lactobacillales</taxon>
        <taxon>Lactobacillaceae</taxon>
        <taxon>Loigolactobacillus</taxon>
    </lineage>
</organism>
<dbReference type="SUPFAM" id="SSF52499">
    <property type="entry name" value="Isochorismatase-like hydrolases"/>
    <property type="match status" value="1"/>
</dbReference>
<sequence>MTSEQRRDPLKDDLLTPENAAFLLIDYQPIQVNSINSMNRSQMVKNVSYAIRLMQAFKIPIILSTVNVKTHKNPDTIPQLKTLMPDVPSYDRTTINAWEDEEFYAAVKKTGRKKLIIAALWTEACLTFPAMDALREGFDVYPVVDAVGGTTKTAHDAALRRVENAGAQPTSIPQLACELQRDWNRASTVADFSDVLTDFGAFLHFS</sequence>
<name>A0ABW1RG39_9LACO</name>
<dbReference type="InterPro" id="IPR053152">
    <property type="entry name" value="Hydrolase_YcaC-like"/>
</dbReference>
<reference evidence="3" key="1">
    <citation type="journal article" date="2019" name="Int. J. Syst. Evol. Microbiol.">
        <title>The Global Catalogue of Microorganisms (GCM) 10K type strain sequencing project: providing services to taxonomists for standard genome sequencing and annotation.</title>
        <authorList>
            <consortium name="The Broad Institute Genomics Platform"/>
            <consortium name="The Broad Institute Genome Sequencing Center for Infectious Disease"/>
            <person name="Wu L."/>
            <person name="Ma J."/>
        </authorList>
    </citation>
    <scope>NUCLEOTIDE SEQUENCE [LARGE SCALE GENOMIC DNA]</scope>
    <source>
        <strain evidence="3">CCM 8904</strain>
    </source>
</reference>
<evidence type="ECO:0000259" key="1">
    <source>
        <dbReference type="Pfam" id="PF00857"/>
    </source>
</evidence>
<dbReference type="EMBL" id="JBHSSL010000115">
    <property type="protein sequence ID" value="MFC6171642.1"/>
    <property type="molecule type" value="Genomic_DNA"/>
</dbReference>
<protein>
    <submittedName>
        <fullName evidence="2">Hydrolase</fullName>
    </submittedName>
</protein>
<accession>A0ABW1RG39</accession>
<gene>
    <name evidence="2" type="ORF">ACFQGP_13865</name>
</gene>
<comment type="caution">
    <text evidence="2">The sequence shown here is derived from an EMBL/GenBank/DDBJ whole genome shotgun (WGS) entry which is preliminary data.</text>
</comment>
<keyword evidence="2" id="KW-0378">Hydrolase</keyword>
<evidence type="ECO:0000313" key="3">
    <source>
        <dbReference type="Proteomes" id="UP001596289"/>
    </source>
</evidence>
<dbReference type="InterPro" id="IPR036380">
    <property type="entry name" value="Isochorismatase-like_sf"/>
</dbReference>
<feature type="domain" description="Isochorismatase-like" evidence="1">
    <location>
        <begin position="21"/>
        <end position="172"/>
    </location>
</feature>
<dbReference type="CDD" id="cd01012">
    <property type="entry name" value="YcaC_related"/>
    <property type="match status" value="1"/>
</dbReference>